<dbReference type="EMBL" id="MZ334526">
    <property type="protein sequence ID" value="UBF23279.1"/>
    <property type="molecule type" value="Genomic_DNA"/>
</dbReference>
<name>A0AAE8Y012_9CAUD</name>
<proteinExistence type="predicted"/>
<gene>
    <name evidence="1" type="ORF">HRTV-29_gp1</name>
</gene>
<accession>A0AAE8Y012</accession>
<keyword evidence="2" id="KW-1185">Reference proteome</keyword>
<dbReference type="Proteomes" id="UP000827282">
    <property type="component" value="Segment"/>
</dbReference>
<evidence type="ECO:0000313" key="1">
    <source>
        <dbReference type="EMBL" id="UBF23279.1"/>
    </source>
</evidence>
<evidence type="ECO:0000313" key="2">
    <source>
        <dbReference type="Proteomes" id="UP000827282"/>
    </source>
</evidence>
<protein>
    <submittedName>
        <fullName evidence="1">Uncharacterized protein</fullName>
    </submittedName>
</protein>
<reference evidence="1" key="1">
    <citation type="submission" date="2021-05" db="EMBL/GenBank/DDBJ databases">
        <title>Diversity, taxonomy and evolution of archaeal viruses of the class Caudoviricetes.</title>
        <authorList>
            <person name="Liu Y."/>
            <person name="Demina T.A."/>
            <person name="Roux S."/>
            <person name="Aiewsakun P."/>
            <person name="Kazlauskas D."/>
            <person name="Simmonds P."/>
            <person name="Prangishvili D."/>
            <person name="Oksanen H.M."/>
            <person name="Krupovic M."/>
        </authorList>
    </citation>
    <scope>NUCLEOTIDE SEQUENCE</scope>
    <source>
        <strain evidence="1">HRTV-29/29</strain>
    </source>
</reference>
<sequence length="56" mass="5825">MTDSIRTTIADAALAGVTDDPDVTAAVADVEPDATLTACRANDPLLNFDEFMGVRA</sequence>
<organism evidence="1 2">
    <name type="scientific">Halorubrum tailed virus 29</name>
    <dbReference type="NCBI Taxonomy" id="2878010"/>
    <lineage>
        <taxon>Viruses</taxon>
        <taxon>Duplodnaviria</taxon>
        <taxon>Heunggongvirae</taxon>
        <taxon>Uroviricota</taxon>
        <taxon>Caudoviricetes</taxon>
        <taxon>Kirjokansivirales</taxon>
        <taxon>Haloferuviridae</taxon>
        <taxon>Dpdavirus</taxon>
        <taxon>Dpdavirus caudatum</taxon>
        <taxon>Dpdavirus HRTV29</taxon>
    </lineage>
</organism>